<dbReference type="InterPro" id="IPR013848">
    <property type="entry name" value="Methylthiotransferase_N"/>
</dbReference>
<dbReference type="GO" id="GO:0035599">
    <property type="term" value="F:aspartic acid methylthiotransferase activity"/>
    <property type="evidence" value="ECO:0007669"/>
    <property type="project" value="TreeGrafter"/>
</dbReference>
<protein>
    <recommendedName>
        <fullName evidence="1">MTTase N-terminal domain-containing protein</fullName>
    </recommendedName>
</protein>
<dbReference type="InterPro" id="IPR038135">
    <property type="entry name" value="Methylthiotransferase_N_sf"/>
</dbReference>
<dbReference type="AlphaFoldDB" id="A0A382FHB1"/>
<feature type="non-terminal residue" evidence="2">
    <location>
        <position position="145"/>
    </location>
</feature>
<name>A0A382FHB1_9ZZZZ</name>
<dbReference type="GO" id="GO:0051539">
    <property type="term" value="F:4 iron, 4 sulfur cluster binding"/>
    <property type="evidence" value="ECO:0007669"/>
    <property type="project" value="UniProtKB-KW"/>
</dbReference>
<gene>
    <name evidence="2" type="ORF">METZ01_LOCUS215322</name>
</gene>
<organism evidence="2">
    <name type="scientific">marine metagenome</name>
    <dbReference type="NCBI Taxonomy" id="408172"/>
    <lineage>
        <taxon>unclassified sequences</taxon>
        <taxon>metagenomes</taxon>
        <taxon>ecological metagenomes</taxon>
    </lineage>
</organism>
<proteinExistence type="predicted"/>
<evidence type="ECO:0000259" key="1">
    <source>
        <dbReference type="PROSITE" id="PS51449"/>
    </source>
</evidence>
<dbReference type="Gene3D" id="3.40.50.12160">
    <property type="entry name" value="Methylthiotransferase, N-terminal domain"/>
    <property type="match status" value="1"/>
</dbReference>
<reference evidence="2" key="1">
    <citation type="submission" date="2018-05" db="EMBL/GenBank/DDBJ databases">
        <authorList>
            <person name="Lanie J.A."/>
            <person name="Ng W.-L."/>
            <person name="Kazmierczak K.M."/>
            <person name="Andrzejewski T.M."/>
            <person name="Davidsen T.M."/>
            <person name="Wayne K.J."/>
            <person name="Tettelin H."/>
            <person name="Glass J.I."/>
            <person name="Rusch D."/>
            <person name="Podicherti R."/>
            <person name="Tsui H.-C.T."/>
            <person name="Winkler M.E."/>
        </authorList>
    </citation>
    <scope>NUCLEOTIDE SEQUENCE</scope>
</reference>
<dbReference type="Pfam" id="PF00919">
    <property type="entry name" value="UPF0004"/>
    <property type="match status" value="1"/>
</dbReference>
<dbReference type="PANTHER" id="PTHR43837">
    <property type="entry name" value="RIBOSOMAL PROTEIN S12 METHYLTHIOTRANSFERASE RIMO"/>
    <property type="match status" value="1"/>
</dbReference>
<dbReference type="GO" id="GO:0046872">
    <property type="term" value="F:metal ion binding"/>
    <property type="evidence" value="ECO:0007669"/>
    <property type="project" value="UniProtKB-KW"/>
</dbReference>
<feature type="domain" description="MTTase N-terminal" evidence="1">
    <location>
        <begin position="5"/>
        <end position="122"/>
    </location>
</feature>
<dbReference type="GO" id="GO:0005829">
    <property type="term" value="C:cytosol"/>
    <property type="evidence" value="ECO:0007669"/>
    <property type="project" value="TreeGrafter"/>
</dbReference>
<dbReference type="PANTHER" id="PTHR43837:SF1">
    <property type="entry name" value="RIBOSOMAL PROTEIN US12 METHYLTHIOTRANSFERASE RIMO"/>
    <property type="match status" value="1"/>
</dbReference>
<evidence type="ECO:0000313" key="2">
    <source>
        <dbReference type="EMBL" id="SVB62468.1"/>
    </source>
</evidence>
<accession>A0A382FHB1</accession>
<dbReference type="InterPro" id="IPR005840">
    <property type="entry name" value="Ribosomal_uS12_MeSTrfase_RimO"/>
</dbReference>
<sequence>METDSKFHLVTLGCPKNEVDSEKLTGMLISDGMEATDDLTNADLIVVNTCAFIEEAREESIETILNLDELRNEESKIVITGCLAERYGNEIQNLLPEVDHVAGFGVPVSLTRKATAPEFDLLNLPRPASDKPWAYLKIAEGCDRA</sequence>
<dbReference type="PROSITE" id="PS51449">
    <property type="entry name" value="MTTASE_N"/>
    <property type="match status" value="1"/>
</dbReference>
<dbReference type="EMBL" id="UINC01050009">
    <property type="protein sequence ID" value="SVB62468.1"/>
    <property type="molecule type" value="Genomic_DNA"/>
</dbReference>